<name>A0A396S0D2_9SPHN</name>
<dbReference type="AlphaFoldDB" id="A0A396S0D2"/>
<dbReference type="RefSeq" id="WP_118864769.1">
    <property type="nucleotide sequence ID" value="NZ_QWLV01000007.1"/>
</dbReference>
<comment type="caution">
    <text evidence="1">The sequence shown here is derived from an EMBL/GenBank/DDBJ whole genome shotgun (WGS) entry which is preliminary data.</text>
</comment>
<dbReference type="Proteomes" id="UP000266693">
    <property type="component" value="Unassembled WGS sequence"/>
</dbReference>
<sequence>MFAGIRDGSLMPRPIALAILGAALLLRVLIPTGWMPAHGADGATRITLCTGMGLVQAWVDADGTIHDKQPREKSAADQPCAFAGLAMAGDLPDVAALLEAAALPIATPLATRSSTAIGQGLAAPPPPATGPPAFA</sequence>
<dbReference type="EMBL" id="QWLV01000007">
    <property type="protein sequence ID" value="RHW16795.1"/>
    <property type="molecule type" value="Genomic_DNA"/>
</dbReference>
<evidence type="ECO:0008006" key="3">
    <source>
        <dbReference type="Google" id="ProtNLM"/>
    </source>
</evidence>
<organism evidence="1 2">
    <name type="scientific">Sphingomonas gilva</name>
    <dbReference type="NCBI Taxonomy" id="2305907"/>
    <lineage>
        <taxon>Bacteria</taxon>
        <taxon>Pseudomonadati</taxon>
        <taxon>Pseudomonadota</taxon>
        <taxon>Alphaproteobacteria</taxon>
        <taxon>Sphingomonadales</taxon>
        <taxon>Sphingomonadaceae</taxon>
        <taxon>Sphingomonas</taxon>
    </lineage>
</organism>
<evidence type="ECO:0000313" key="1">
    <source>
        <dbReference type="EMBL" id="RHW16795.1"/>
    </source>
</evidence>
<evidence type="ECO:0000313" key="2">
    <source>
        <dbReference type="Proteomes" id="UP000266693"/>
    </source>
</evidence>
<accession>A0A396S0D2</accession>
<dbReference type="OrthoDB" id="7570555at2"/>
<proteinExistence type="predicted"/>
<reference evidence="1 2" key="1">
    <citation type="submission" date="2018-08" db="EMBL/GenBank/DDBJ databases">
        <title>The multiple taxonomic identification of Sphingomonas gilva.</title>
        <authorList>
            <person name="Zhu D."/>
            <person name="Zheng S."/>
        </authorList>
    </citation>
    <scope>NUCLEOTIDE SEQUENCE [LARGE SCALE GENOMIC DNA]</scope>
    <source>
        <strain evidence="1 2">ZDH117</strain>
    </source>
</reference>
<protein>
    <recommendedName>
        <fullName evidence="3">DUF2946 domain-containing protein</fullName>
    </recommendedName>
</protein>
<gene>
    <name evidence="1" type="ORF">D1610_13800</name>
</gene>
<keyword evidence="2" id="KW-1185">Reference proteome</keyword>